<evidence type="ECO:0000313" key="2">
    <source>
        <dbReference type="Proteomes" id="UP000637578"/>
    </source>
</evidence>
<keyword evidence="2" id="KW-1185">Reference proteome</keyword>
<name>A0A8J3CKE4_9PSEU</name>
<sequence>MITDPTALFDQVAAATHQARKALRKAAHEWGAQLDTGPLPPWLRDRCADLLAALAARRVRCCAHLAPAPRVAHAALWRPGLLLCSACVGLLAADPVEDATCDRCRRHVRRILPGTVALGPILLAYGLCQPCAAETDPA</sequence>
<reference evidence="1" key="1">
    <citation type="journal article" date="2014" name="Int. J. Syst. Evol. Microbiol.">
        <title>Complete genome sequence of Corynebacterium casei LMG S-19264T (=DSM 44701T), isolated from a smear-ripened cheese.</title>
        <authorList>
            <consortium name="US DOE Joint Genome Institute (JGI-PGF)"/>
            <person name="Walter F."/>
            <person name="Albersmeier A."/>
            <person name="Kalinowski J."/>
            <person name="Ruckert C."/>
        </authorList>
    </citation>
    <scope>NUCLEOTIDE SEQUENCE</scope>
    <source>
        <strain evidence="1">CGMCC 4.5737</strain>
    </source>
</reference>
<dbReference type="AlphaFoldDB" id="A0A8J3CKE4"/>
<dbReference type="Proteomes" id="UP000637578">
    <property type="component" value="Unassembled WGS sequence"/>
</dbReference>
<comment type="caution">
    <text evidence="1">The sequence shown here is derived from an EMBL/GenBank/DDBJ whole genome shotgun (WGS) entry which is preliminary data.</text>
</comment>
<protein>
    <submittedName>
        <fullName evidence="1">Uncharacterized protein</fullName>
    </submittedName>
</protein>
<evidence type="ECO:0000313" key="1">
    <source>
        <dbReference type="EMBL" id="GGM81632.1"/>
    </source>
</evidence>
<reference evidence="1" key="2">
    <citation type="submission" date="2020-09" db="EMBL/GenBank/DDBJ databases">
        <authorList>
            <person name="Sun Q."/>
            <person name="Zhou Y."/>
        </authorList>
    </citation>
    <scope>NUCLEOTIDE SEQUENCE</scope>
    <source>
        <strain evidence="1">CGMCC 4.5737</strain>
    </source>
</reference>
<proteinExistence type="predicted"/>
<gene>
    <name evidence="1" type="ORF">GCM10012275_60330</name>
</gene>
<dbReference type="EMBL" id="BMMK01000052">
    <property type="protein sequence ID" value="GGM81632.1"/>
    <property type="molecule type" value="Genomic_DNA"/>
</dbReference>
<dbReference type="RefSeq" id="WP_189061827.1">
    <property type="nucleotide sequence ID" value="NZ_BMMK01000052.1"/>
</dbReference>
<organism evidence="1 2">
    <name type="scientific">Longimycelium tulufanense</name>
    <dbReference type="NCBI Taxonomy" id="907463"/>
    <lineage>
        <taxon>Bacteria</taxon>
        <taxon>Bacillati</taxon>
        <taxon>Actinomycetota</taxon>
        <taxon>Actinomycetes</taxon>
        <taxon>Pseudonocardiales</taxon>
        <taxon>Pseudonocardiaceae</taxon>
        <taxon>Longimycelium</taxon>
    </lineage>
</organism>
<accession>A0A8J3CKE4</accession>